<evidence type="ECO:0000256" key="3">
    <source>
        <dbReference type="ARBA" id="ARBA00023163"/>
    </source>
</evidence>
<evidence type="ECO:0000256" key="2">
    <source>
        <dbReference type="ARBA" id="ARBA00023125"/>
    </source>
</evidence>
<dbReference type="FunFam" id="1.10.10.60:FF:000002">
    <property type="entry name" value="Myb family transcription factor"/>
    <property type="match status" value="1"/>
</dbReference>
<keyword evidence="2 6" id="KW-0238">DNA-binding</keyword>
<dbReference type="PROSITE" id="PS51294">
    <property type="entry name" value="HTH_MYB"/>
    <property type="match status" value="1"/>
</dbReference>
<keyword evidence="3" id="KW-0804">Transcription</keyword>
<evidence type="ECO:0000256" key="1">
    <source>
        <dbReference type="ARBA" id="ARBA00023015"/>
    </source>
</evidence>
<organism evidence="6">
    <name type="scientific">Zea mays</name>
    <name type="common">Maize</name>
    <dbReference type="NCBI Taxonomy" id="4577"/>
    <lineage>
        <taxon>Eukaryota</taxon>
        <taxon>Viridiplantae</taxon>
        <taxon>Streptophyta</taxon>
        <taxon>Embryophyta</taxon>
        <taxon>Tracheophyta</taxon>
        <taxon>Spermatophyta</taxon>
        <taxon>Magnoliopsida</taxon>
        <taxon>Liliopsida</taxon>
        <taxon>Poales</taxon>
        <taxon>Poaceae</taxon>
        <taxon>PACMAD clade</taxon>
        <taxon>Panicoideae</taxon>
        <taxon>Andropogonodae</taxon>
        <taxon>Andropogoneae</taxon>
        <taxon>Tripsacinae</taxon>
        <taxon>Zea</taxon>
    </lineage>
</organism>
<keyword evidence="1" id="KW-0805">Transcription regulation</keyword>
<dbReference type="AlphaFoldDB" id="B6TZQ5"/>
<dbReference type="ExpressionAtlas" id="B6TZQ5">
    <property type="expression patterns" value="baseline"/>
</dbReference>
<evidence type="ECO:0000259" key="5">
    <source>
        <dbReference type="PROSITE" id="PS51294"/>
    </source>
</evidence>
<proteinExistence type="evidence at transcript level"/>
<dbReference type="GO" id="GO:0003677">
    <property type="term" value="F:DNA binding"/>
    <property type="evidence" value="ECO:0007669"/>
    <property type="project" value="UniProtKB-KW"/>
</dbReference>
<dbReference type="InterPro" id="IPR006447">
    <property type="entry name" value="Myb_dom_plants"/>
</dbReference>
<dbReference type="PANTHER" id="PTHR31314:SF64">
    <property type="entry name" value="OS02G0672300 PROTEIN"/>
    <property type="match status" value="1"/>
</dbReference>
<sequence>MGGGGGGGRNGAATRRYNRSKVPRLRWTSELHRNFVRAVDCLGGQDKATPKLILQLMDVGGLTIAHVKSHLQMYRSSGQDIRRREVQPRRLGHLVEHYSFAIDEEGGPKEFVCCPHMKRAEAGPEEAAATATATHESVQGNSDMGAPGTRRCGDDYTRAIPIPMGSSRSRRITEGLAWQWQSSGAASAARAATAASTLRELGFWVRGTEPFKTGRPLANRLSPVARQPSSKEIKCGDDGRFLFGTATRDEAARRHSPSRRPDSIDPKAVAAVPWSSEGGGCALPPPLSSTGLSARSGPSGSCVFARQRVNLDLSLSICGS</sequence>
<accession>B6TZQ5</accession>
<dbReference type="SUPFAM" id="SSF46689">
    <property type="entry name" value="Homeodomain-like"/>
    <property type="match status" value="1"/>
</dbReference>
<dbReference type="PANTHER" id="PTHR31314">
    <property type="entry name" value="MYB FAMILY TRANSCRIPTION FACTOR PHL7-LIKE"/>
    <property type="match status" value="1"/>
</dbReference>
<dbReference type="NCBIfam" id="TIGR01557">
    <property type="entry name" value="myb_SHAQKYF"/>
    <property type="match status" value="1"/>
</dbReference>
<protein>
    <submittedName>
        <fullName evidence="6">Myb-like DNA-binding domain, SHAQKYF class family protein</fullName>
    </submittedName>
</protein>
<dbReference type="InterPro" id="IPR046955">
    <property type="entry name" value="PHR1-like"/>
</dbReference>
<dbReference type="InterPro" id="IPR009057">
    <property type="entry name" value="Homeodomain-like_sf"/>
</dbReference>
<reference evidence="6" key="1">
    <citation type="journal article" date="2009" name="Plant Mol. Biol.">
        <title>Insights into corn genes derived from large-scale cDNA sequencing.</title>
        <authorList>
            <person name="Alexandrov N.N."/>
            <person name="Brover V.V."/>
            <person name="Freidin S."/>
            <person name="Troukhan M.E."/>
            <person name="Tatarinova T.V."/>
            <person name="Zhang H."/>
            <person name="Swaller T.J."/>
            <person name="Lu Y.P."/>
            <person name="Bouck J."/>
            <person name="Flavell R.B."/>
            <person name="Feldmann K.A."/>
        </authorList>
    </citation>
    <scope>NUCLEOTIDE SEQUENCE</scope>
</reference>
<dbReference type="Gene3D" id="1.10.10.60">
    <property type="entry name" value="Homeodomain-like"/>
    <property type="match status" value="1"/>
</dbReference>
<dbReference type="EMBL" id="EU970470">
    <property type="protein sequence ID" value="ACG42588.1"/>
    <property type="molecule type" value="mRNA"/>
</dbReference>
<dbReference type="InterPro" id="IPR017930">
    <property type="entry name" value="Myb_dom"/>
</dbReference>
<feature type="domain" description="HTH myb-type" evidence="5">
    <location>
        <begin position="19"/>
        <end position="79"/>
    </location>
</feature>
<keyword evidence="4" id="KW-0539">Nucleus</keyword>
<dbReference type="GO" id="GO:0003700">
    <property type="term" value="F:DNA-binding transcription factor activity"/>
    <property type="evidence" value="ECO:0007669"/>
    <property type="project" value="InterPro"/>
</dbReference>
<name>B6TZQ5_MAIZE</name>
<dbReference type="Pfam" id="PF00249">
    <property type="entry name" value="Myb_DNA-binding"/>
    <property type="match status" value="1"/>
</dbReference>
<evidence type="ECO:0000256" key="4">
    <source>
        <dbReference type="ARBA" id="ARBA00023242"/>
    </source>
</evidence>
<dbReference type="InterPro" id="IPR001005">
    <property type="entry name" value="SANT/Myb"/>
</dbReference>
<evidence type="ECO:0000313" key="6">
    <source>
        <dbReference type="EMBL" id="ACG42588.1"/>
    </source>
</evidence>